<dbReference type="PANTHER" id="PTHR13439">
    <property type="entry name" value="CT120 PROTEIN"/>
    <property type="match status" value="1"/>
</dbReference>
<feature type="transmembrane region" description="Helical" evidence="5">
    <location>
        <begin position="170"/>
        <end position="187"/>
    </location>
</feature>
<keyword evidence="4 5" id="KW-0472">Membrane</keyword>
<dbReference type="EMBL" id="CAWYQH010000057">
    <property type="protein sequence ID" value="CAK8679337.1"/>
    <property type="molecule type" value="Genomic_DNA"/>
</dbReference>
<evidence type="ECO:0000256" key="4">
    <source>
        <dbReference type="ARBA" id="ARBA00023136"/>
    </source>
</evidence>
<reference evidence="7 8" key="1">
    <citation type="submission" date="2024-02" db="EMBL/GenBank/DDBJ databases">
        <authorList>
            <person name="Daric V."/>
            <person name="Darras S."/>
        </authorList>
    </citation>
    <scope>NUCLEOTIDE SEQUENCE [LARGE SCALE GENOMIC DNA]</scope>
</reference>
<dbReference type="Pfam" id="PF03798">
    <property type="entry name" value="TRAM_LAG1_CLN8"/>
    <property type="match status" value="1"/>
</dbReference>
<keyword evidence="2 5" id="KW-0812">Transmembrane</keyword>
<evidence type="ECO:0000313" key="8">
    <source>
        <dbReference type="Proteomes" id="UP001642483"/>
    </source>
</evidence>
<comment type="caution">
    <text evidence="7">The sequence shown here is derived from an EMBL/GenBank/DDBJ whole genome shotgun (WGS) entry which is preliminary data.</text>
</comment>
<feature type="transmembrane region" description="Helical" evidence="5">
    <location>
        <begin position="115"/>
        <end position="133"/>
    </location>
</feature>
<gene>
    <name evidence="7" type="ORF">CVLEPA_LOCUS9585</name>
</gene>
<name>A0ABP0FLU7_CLALP</name>
<keyword evidence="8" id="KW-1185">Reference proteome</keyword>
<feature type="transmembrane region" description="Helical" evidence="5">
    <location>
        <begin position="6"/>
        <end position="30"/>
    </location>
</feature>
<evidence type="ECO:0000256" key="5">
    <source>
        <dbReference type="SAM" id="Phobius"/>
    </source>
</evidence>
<evidence type="ECO:0000256" key="2">
    <source>
        <dbReference type="ARBA" id="ARBA00022692"/>
    </source>
</evidence>
<accession>A0ABP0FLU7</accession>
<feature type="transmembrane region" description="Helical" evidence="5">
    <location>
        <begin position="84"/>
        <end position="103"/>
    </location>
</feature>
<keyword evidence="3 5" id="KW-1133">Transmembrane helix</keyword>
<proteinExistence type="predicted"/>
<dbReference type="Proteomes" id="UP001642483">
    <property type="component" value="Unassembled WGS sequence"/>
</dbReference>
<evidence type="ECO:0000313" key="7">
    <source>
        <dbReference type="EMBL" id="CAK8679337.1"/>
    </source>
</evidence>
<dbReference type="InterPro" id="IPR006634">
    <property type="entry name" value="TLC-dom"/>
</dbReference>
<comment type="subcellular location">
    <subcellularLocation>
        <location evidence="1">Membrane</location>
        <topology evidence="1">Multi-pass membrane protein</topology>
    </subcellularLocation>
</comment>
<feature type="transmembrane region" description="Helical" evidence="5">
    <location>
        <begin position="207"/>
        <end position="232"/>
    </location>
</feature>
<protein>
    <recommendedName>
        <fullName evidence="6">TLC domain-containing protein</fullName>
    </recommendedName>
</protein>
<evidence type="ECO:0000256" key="3">
    <source>
        <dbReference type="ARBA" id="ARBA00022989"/>
    </source>
</evidence>
<evidence type="ECO:0000256" key="1">
    <source>
        <dbReference type="ARBA" id="ARBA00004141"/>
    </source>
</evidence>
<sequence>MENILLFAIELLFFDRVISFCISSIVPKLCQRIFKKKFGDLSQKKKYEVTLNASNLLVTSILFCVSVYEVFFDQNIRKPWGFSYVAYWNLSLAVEYSCAVALLRLKWKLKFYPSQCVHFVAVGVFGLVAMANHGPLYAANLRIVTILPVPFLSLRNILRELDMKSTDSYLVADKMIVFVSLLFRILYLPRHYISFYYRHELYSNPLLLYYVTFWWWLIGSLTFDLLNIYWFVKCAKGYFNVAGIFSSNKVKHESNSAKVR</sequence>
<evidence type="ECO:0000259" key="6">
    <source>
        <dbReference type="Pfam" id="PF03798"/>
    </source>
</evidence>
<organism evidence="7 8">
    <name type="scientific">Clavelina lepadiformis</name>
    <name type="common">Light-bulb sea squirt</name>
    <name type="synonym">Ascidia lepadiformis</name>
    <dbReference type="NCBI Taxonomy" id="159417"/>
    <lineage>
        <taxon>Eukaryota</taxon>
        <taxon>Metazoa</taxon>
        <taxon>Chordata</taxon>
        <taxon>Tunicata</taxon>
        <taxon>Ascidiacea</taxon>
        <taxon>Aplousobranchia</taxon>
        <taxon>Clavelinidae</taxon>
        <taxon>Clavelina</taxon>
    </lineage>
</organism>
<feature type="domain" description="TLC" evidence="6">
    <location>
        <begin position="71"/>
        <end position="234"/>
    </location>
</feature>
<dbReference type="PANTHER" id="PTHR13439:SF0">
    <property type="entry name" value="TOPOISOMERASE I DAMAGE AFFECTED PROTEIN 4"/>
    <property type="match status" value="1"/>
</dbReference>
<dbReference type="InterPro" id="IPR050846">
    <property type="entry name" value="TLCD"/>
</dbReference>
<feature type="transmembrane region" description="Helical" evidence="5">
    <location>
        <begin position="51"/>
        <end position="72"/>
    </location>
</feature>